<evidence type="ECO:0000256" key="4">
    <source>
        <dbReference type="ARBA" id="ARBA00022741"/>
    </source>
</evidence>
<evidence type="ECO:0000256" key="6">
    <source>
        <dbReference type="ARBA" id="ARBA00023098"/>
    </source>
</evidence>
<keyword evidence="4" id="KW-0547">Nucleotide-binding</keyword>
<dbReference type="Gene3D" id="3.30.70.890">
    <property type="entry name" value="GHMP kinase, C-terminal domain"/>
    <property type="match status" value="1"/>
</dbReference>
<evidence type="ECO:0000256" key="3">
    <source>
        <dbReference type="ARBA" id="ARBA00022516"/>
    </source>
</evidence>
<evidence type="ECO:0000256" key="5">
    <source>
        <dbReference type="ARBA" id="ARBA00022840"/>
    </source>
</evidence>
<dbReference type="InterPro" id="IPR036554">
    <property type="entry name" value="GHMP_kinase_C_sf"/>
</dbReference>
<name>A0A8J3EY03_9BIFI</name>
<dbReference type="AlphaFoldDB" id="A0A8J3EY03"/>
<feature type="region of interest" description="Disordered" evidence="8">
    <location>
        <begin position="1"/>
        <end position="32"/>
    </location>
</feature>
<dbReference type="InterPro" id="IPR053859">
    <property type="entry name" value="MVD-like_N"/>
</dbReference>
<keyword evidence="6" id="KW-0443">Lipid metabolism</keyword>
<dbReference type="InterPro" id="IPR029765">
    <property type="entry name" value="Mev_diP_decarb"/>
</dbReference>
<dbReference type="Pfam" id="PF22700">
    <property type="entry name" value="MVD-like_N"/>
    <property type="match status" value="1"/>
</dbReference>
<dbReference type="Pfam" id="PF18376">
    <property type="entry name" value="MDD_C"/>
    <property type="match status" value="1"/>
</dbReference>
<dbReference type="SUPFAM" id="SSF54211">
    <property type="entry name" value="Ribosomal protein S5 domain 2-like"/>
    <property type="match status" value="1"/>
</dbReference>
<keyword evidence="5" id="KW-0067">ATP-binding</keyword>
<dbReference type="Gene3D" id="3.30.230.10">
    <property type="match status" value="1"/>
</dbReference>
<dbReference type="InterPro" id="IPR005935">
    <property type="entry name" value="Mev_decarb"/>
</dbReference>
<evidence type="ECO:0000259" key="9">
    <source>
        <dbReference type="Pfam" id="PF18376"/>
    </source>
</evidence>
<evidence type="ECO:0000256" key="1">
    <source>
        <dbReference type="ARBA" id="ARBA00008831"/>
    </source>
</evidence>
<evidence type="ECO:0000313" key="11">
    <source>
        <dbReference type="EMBL" id="GGI15530.1"/>
    </source>
</evidence>
<protein>
    <recommendedName>
        <fullName evidence="2">diphosphomevalonate decarboxylase</fullName>
        <ecNumber evidence="2">4.1.1.33</ecNumber>
    </recommendedName>
</protein>
<dbReference type="EMBL" id="BMDH01000007">
    <property type="protein sequence ID" value="GGI15530.1"/>
    <property type="molecule type" value="Genomic_DNA"/>
</dbReference>
<proteinExistence type="inferred from homology"/>
<sequence length="383" mass="41066">MPHAVLFPDQLGNQNTDGIGHGDARSTGAPYMHKNACNTHNSISSSTVNSMERTGTATAHTNIALIKYWGKKDEALRLPFTDSISLTLADFYTTTEVTVLDSALPKRFTMNGSPVQGKAADRVWQYIARLQQRFGVRGSLAITTENHVPTSAGLASSSSAFAALAGAFAAAYGLQVDMQELSRMARLGSGSASRSVYGGFARWIAGSDDATSVAVPIDEHPSFALRMIAVQIDVKPKAISSTAGMRRVVETSPYFPVWVEHNVDACERMQQAIADSDFTTLGELAQQNALDMHALNLTARPGFTYFEPQTLQVLQAVDQLRQEGVECYYTMDAGPNVKVLVQPEHEAAVLERLAVVVPDATMLSTGVGPGITMSANGVPVSIL</sequence>
<dbReference type="GO" id="GO:0004163">
    <property type="term" value="F:diphosphomevalonate decarboxylase activity"/>
    <property type="evidence" value="ECO:0007669"/>
    <property type="project" value="UniProtKB-EC"/>
</dbReference>
<dbReference type="PANTHER" id="PTHR10977">
    <property type="entry name" value="DIPHOSPHOMEVALONATE DECARBOXYLASE"/>
    <property type="match status" value="1"/>
</dbReference>
<keyword evidence="12" id="KW-1185">Reference proteome</keyword>
<feature type="domain" description="Mvd1 C-terminal" evidence="9">
    <location>
        <begin position="234"/>
        <end position="362"/>
    </location>
</feature>
<accession>A0A8J3EY03</accession>
<reference evidence="11" key="2">
    <citation type="submission" date="2020-09" db="EMBL/GenBank/DDBJ databases">
        <authorList>
            <person name="Sun Q."/>
            <person name="Sedlacek I."/>
        </authorList>
    </citation>
    <scope>NUCLEOTIDE SEQUENCE</scope>
    <source>
        <strain evidence="11">CCM 8606</strain>
    </source>
</reference>
<dbReference type="NCBIfam" id="TIGR01240">
    <property type="entry name" value="mevDPdecarb"/>
    <property type="match status" value="1"/>
</dbReference>
<dbReference type="InterPro" id="IPR041431">
    <property type="entry name" value="Mvd1_C"/>
</dbReference>
<dbReference type="EC" id="4.1.1.33" evidence="2"/>
<dbReference type="PIRSF" id="PIRSF015950">
    <property type="entry name" value="Mev_P_decrbx"/>
    <property type="match status" value="1"/>
</dbReference>
<dbReference type="GO" id="GO:0005829">
    <property type="term" value="C:cytosol"/>
    <property type="evidence" value="ECO:0007669"/>
    <property type="project" value="InterPro"/>
</dbReference>
<dbReference type="PANTHER" id="PTHR10977:SF3">
    <property type="entry name" value="DIPHOSPHOMEVALONATE DECARBOXYLASE"/>
    <property type="match status" value="1"/>
</dbReference>
<dbReference type="InterPro" id="IPR020568">
    <property type="entry name" value="Ribosomal_Su5_D2-typ_SF"/>
</dbReference>
<organism evidence="11 12">
    <name type="scientific">Galliscardovia ingluviei</name>
    <dbReference type="NCBI Taxonomy" id="1769422"/>
    <lineage>
        <taxon>Bacteria</taxon>
        <taxon>Bacillati</taxon>
        <taxon>Actinomycetota</taxon>
        <taxon>Actinomycetes</taxon>
        <taxon>Bifidobacteriales</taxon>
        <taxon>Bifidobacteriaceae</taxon>
        <taxon>Galliscardovia</taxon>
    </lineage>
</organism>
<dbReference type="Proteomes" id="UP000619536">
    <property type="component" value="Unassembled WGS sequence"/>
</dbReference>
<keyword evidence="7" id="KW-0456">Lyase</keyword>
<evidence type="ECO:0000256" key="2">
    <source>
        <dbReference type="ARBA" id="ARBA00012296"/>
    </source>
</evidence>
<evidence type="ECO:0000259" key="10">
    <source>
        <dbReference type="Pfam" id="PF22700"/>
    </source>
</evidence>
<keyword evidence="3" id="KW-0444">Lipid biosynthesis</keyword>
<dbReference type="FunFam" id="3.30.230.10:FF:000072">
    <property type="entry name" value="Diphosphomevalonate decarboxylase"/>
    <property type="match status" value="1"/>
</dbReference>
<dbReference type="GO" id="GO:0005524">
    <property type="term" value="F:ATP binding"/>
    <property type="evidence" value="ECO:0007669"/>
    <property type="project" value="UniProtKB-KW"/>
</dbReference>
<dbReference type="RefSeq" id="WP_229714842.1">
    <property type="nucleotide sequence ID" value="NZ_BMDH01000007.1"/>
</dbReference>
<dbReference type="InterPro" id="IPR014721">
    <property type="entry name" value="Ribsml_uS5_D2-typ_fold_subgr"/>
</dbReference>
<comment type="similarity">
    <text evidence="1">Belongs to the diphosphomevalonate decarboxylase family.</text>
</comment>
<comment type="caution">
    <text evidence="11">The sequence shown here is derived from an EMBL/GenBank/DDBJ whole genome shotgun (WGS) entry which is preliminary data.</text>
</comment>
<evidence type="ECO:0000313" key="12">
    <source>
        <dbReference type="Proteomes" id="UP000619536"/>
    </source>
</evidence>
<gene>
    <name evidence="11" type="ORF">GCM10007377_16350</name>
</gene>
<dbReference type="GO" id="GO:0019287">
    <property type="term" value="P:isopentenyl diphosphate biosynthetic process, mevalonate pathway"/>
    <property type="evidence" value="ECO:0007669"/>
    <property type="project" value="InterPro"/>
</dbReference>
<evidence type="ECO:0000256" key="7">
    <source>
        <dbReference type="ARBA" id="ARBA00023239"/>
    </source>
</evidence>
<feature type="domain" description="Diphosphomevalonate decarboxylase-like N-terminal" evidence="10">
    <location>
        <begin position="59"/>
        <end position="214"/>
    </location>
</feature>
<evidence type="ECO:0000256" key="8">
    <source>
        <dbReference type="SAM" id="MobiDB-lite"/>
    </source>
</evidence>
<reference evidence="11" key="1">
    <citation type="journal article" date="2014" name="Int. J. Syst. Evol. Microbiol.">
        <title>Complete genome sequence of Corynebacterium casei LMG S-19264T (=DSM 44701T), isolated from a smear-ripened cheese.</title>
        <authorList>
            <consortium name="US DOE Joint Genome Institute (JGI-PGF)"/>
            <person name="Walter F."/>
            <person name="Albersmeier A."/>
            <person name="Kalinowski J."/>
            <person name="Ruckert C."/>
        </authorList>
    </citation>
    <scope>NUCLEOTIDE SEQUENCE</scope>
    <source>
        <strain evidence="11">CCM 8606</strain>
    </source>
</reference>
<dbReference type="SUPFAM" id="SSF55060">
    <property type="entry name" value="GHMP Kinase, C-terminal domain"/>
    <property type="match status" value="1"/>
</dbReference>